<dbReference type="PANTHER" id="PTHR24305:SF232">
    <property type="entry name" value="P450, PUTATIVE (EUROFUNG)-RELATED"/>
    <property type="match status" value="1"/>
</dbReference>
<evidence type="ECO:0000313" key="8">
    <source>
        <dbReference type="RefSeq" id="XP_033458343.1"/>
    </source>
</evidence>
<keyword evidence="6" id="KW-0560">Oxidoreductase</keyword>
<dbReference type="GO" id="GO:0005506">
    <property type="term" value="F:iron ion binding"/>
    <property type="evidence" value="ECO:0007669"/>
    <property type="project" value="InterPro"/>
</dbReference>
<dbReference type="Pfam" id="PF00067">
    <property type="entry name" value="p450"/>
    <property type="match status" value="1"/>
</dbReference>
<dbReference type="Gene3D" id="1.10.630.10">
    <property type="entry name" value="Cytochrome P450"/>
    <property type="match status" value="1"/>
</dbReference>
<feature type="binding site" description="axial binding residue" evidence="5">
    <location>
        <position position="443"/>
    </location>
    <ligand>
        <name>heme</name>
        <dbReference type="ChEBI" id="CHEBI:30413"/>
    </ligand>
    <ligandPart>
        <name>Fe</name>
        <dbReference type="ChEBI" id="CHEBI:18248"/>
    </ligandPart>
</feature>
<dbReference type="GeneID" id="54364651"/>
<comment type="similarity">
    <text evidence="2 6">Belongs to the cytochrome P450 family.</text>
</comment>
<dbReference type="OrthoDB" id="3934656at2759"/>
<organism evidence="8">
    <name type="scientific">Dissoconium aciculare CBS 342.82</name>
    <dbReference type="NCBI Taxonomy" id="1314786"/>
    <lineage>
        <taxon>Eukaryota</taxon>
        <taxon>Fungi</taxon>
        <taxon>Dikarya</taxon>
        <taxon>Ascomycota</taxon>
        <taxon>Pezizomycotina</taxon>
        <taxon>Dothideomycetes</taxon>
        <taxon>Dothideomycetidae</taxon>
        <taxon>Mycosphaerellales</taxon>
        <taxon>Dissoconiaceae</taxon>
        <taxon>Dissoconium</taxon>
    </lineage>
</organism>
<evidence type="ECO:0000313" key="7">
    <source>
        <dbReference type="Proteomes" id="UP000504637"/>
    </source>
</evidence>
<dbReference type="SUPFAM" id="SSF48264">
    <property type="entry name" value="Cytochrome P450"/>
    <property type="match status" value="1"/>
</dbReference>
<dbReference type="GO" id="GO:0020037">
    <property type="term" value="F:heme binding"/>
    <property type="evidence" value="ECO:0007669"/>
    <property type="project" value="InterPro"/>
</dbReference>
<accession>A0A6J3M2Z0</accession>
<proteinExistence type="inferred from homology"/>
<dbReference type="Proteomes" id="UP000504637">
    <property type="component" value="Unplaced"/>
</dbReference>
<reference evidence="8" key="3">
    <citation type="submission" date="2025-08" db="UniProtKB">
        <authorList>
            <consortium name="RefSeq"/>
        </authorList>
    </citation>
    <scope>IDENTIFICATION</scope>
    <source>
        <strain evidence="8">CBS 342.82</strain>
    </source>
</reference>
<evidence type="ECO:0000256" key="5">
    <source>
        <dbReference type="PIRSR" id="PIRSR602401-1"/>
    </source>
</evidence>
<name>A0A6J3M2Z0_9PEZI</name>
<dbReference type="InterPro" id="IPR017972">
    <property type="entry name" value="Cyt_P450_CS"/>
</dbReference>
<gene>
    <name evidence="8" type="ORF">K489DRAFT_395669</name>
</gene>
<sequence>MEILGQSSVALISYGLIGYIVFHLLRNYLEPGLVGIPGPFLAKFTELWKLYQIWNWTFKSSLPGLHEKYDSTLIRVGPKQLSCSDPKAVELIYGFHTDFRKSDMVKAMAPVYQGKKQPTMFAAADNKTHAAIRRPVAGAYSMTKMLQLFINPGKACDMHNWLQYYAFDIILEMTMSRSLGFMKAGGDVDGVLAQLQKDLDYRGIALAMPIIDRICRLNPISKYFKPKLSAVFALRCKKILADRIAEEKSGKYEVQRQTRPHDFTYAFLEAQRKDPSISDGQLIGYVQANLVAGSDTTAVVMRTALYYTMKQPWIHKRILAELDAQKELTYPVPYKTARFELPFCAAVVRESLRKHFAFIGMMERQVPDGGAEMPDGRRLPGGTVIGMHGDLIGLNKDIFGQDAHEFNPLRWLPGVEESTFDFERRLKAMNSHDLAFGHGPRGCIGKHVAEMEIYKFVPTFFGLIEPEFTRPGQIWRLRELFVFKQLDMDMQLRWREGKSLASLKL</sequence>
<dbReference type="PRINTS" id="PR00385">
    <property type="entry name" value="P450"/>
</dbReference>
<reference evidence="8" key="2">
    <citation type="submission" date="2020-04" db="EMBL/GenBank/DDBJ databases">
        <authorList>
            <consortium name="NCBI Genome Project"/>
        </authorList>
    </citation>
    <scope>NUCLEOTIDE SEQUENCE</scope>
    <source>
        <strain evidence="8">CBS 342.82</strain>
    </source>
</reference>
<dbReference type="RefSeq" id="XP_033458343.1">
    <property type="nucleotide sequence ID" value="XM_033606851.1"/>
</dbReference>
<dbReference type="GO" id="GO:0004497">
    <property type="term" value="F:monooxygenase activity"/>
    <property type="evidence" value="ECO:0007669"/>
    <property type="project" value="UniProtKB-KW"/>
</dbReference>
<dbReference type="GO" id="GO:0016705">
    <property type="term" value="F:oxidoreductase activity, acting on paired donors, with incorporation or reduction of molecular oxygen"/>
    <property type="evidence" value="ECO:0007669"/>
    <property type="project" value="InterPro"/>
</dbReference>
<evidence type="ECO:0000256" key="6">
    <source>
        <dbReference type="RuleBase" id="RU000461"/>
    </source>
</evidence>
<comment type="cofactor">
    <cofactor evidence="1 5">
        <name>heme</name>
        <dbReference type="ChEBI" id="CHEBI:30413"/>
    </cofactor>
</comment>
<dbReference type="PANTHER" id="PTHR24305">
    <property type="entry name" value="CYTOCHROME P450"/>
    <property type="match status" value="1"/>
</dbReference>
<keyword evidence="4 5" id="KW-0408">Iron</keyword>
<evidence type="ECO:0000256" key="2">
    <source>
        <dbReference type="ARBA" id="ARBA00010617"/>
    </source>
</evidence>
<evidence type="ECO:0000256" key="3">
    <source>
        <dbReference type="ARBA" id="ARBA00022723"/>
    </source>
</evidence>
<dbReference type="PROSITE" id="PS00086">
    <property type="entry name" value="CYTOCHROME_P450"/>
    <property type="match status" value="1"/>
</dbReference>
<keyword evidence="6" id="KW-0503">Monooxygenase</keyword>
<keyword evidence="5 6" id="KW-0349">Heme</keyword>
<keyword evidence="7" id="KW-1185">Reference proteome</keyword>
<dbReference type="InterPro" id="IPR001128">
    <property type="entry name" value="Cyt_P450"/>
</dbReference>
<keyword evidence="3 5" id="KW-0479">Metal-binding</keyword>
<dbReference type="AlphaFoldDB" id="A0A6J3M2Z0"/>
<evidence type="ECO:0000256" key="4">
    <source>
        <dbReference type="ARBA" id="ARBA00023004"/>
    </source>
</evidence>
<dbReference type="PRINTS" id="PR00463">
    <property type="entry name" value="EP450I"/>
</dbReference>
<dbReference type="InterPro" id="IPR002401">
    <property type="entry name" value="Cyt_P450_E_grp-I"/>
</dbReference>
<dbReference type="InterPro" id="IPR036396">
    <property type="entry name" value="Cyt_P450_sf"/>
</dbReference>
<protein>
    <submittedName>
        <fullName evidence="8">Cytochrome P450</fullName>
    </submittedName>
</protein>
<evidence type="ECO:0000256" key="1">
    <source>
        <dbReference type="ARBA" id="ARBA00001971"/>
    </source>
</evidence>
<dbReference type="InterPro" id="IPR050121">
    <property type="entry name" value="Cytochrome_P450_monoxygenase"/>
</dbReference>
<reference evidence="8" key="1">
    <citation type="submission" date="2020-01" db="EMBL/GenBank/DDBJ databases">
        <authorList>
            <consortium name="DOE Joint Genome Institute"/>
            <person name="Haridas S."/>
            <person name="Albert R."/>
            <person name="Binder M."/>
            <person name="Bloem J."/>
            <person name="Labutti K."/>
            <person name="Salamov A."/>
            <person name="Andreopoulos B."/>
            <person name="Baker S.E."/>
            <person name="Barry K."/>
            <person name="Bills G."/>
            <person name="Bluhm B.H."/>
            <person name="Cannon C."/>
            <person name="Castanera R."/>
            <person name="Culley D.E."/>
            <person name="Daum C."/>
            <person name="Ezra D."/>
            <person name="Gonzalez J.B."/>
            <person name="Henrissat B."/>
            <person name="Kuo A."/>
            <person name="Liang C."/>
            <person name="Lipzen A."/>
            <person name="Lutzoni F."/>
            <person name="Magnuson J."/>
            <person name="Mondo S."/>
            <person name="Nolan M."/>
            <person name="Ohm R."/>
            <person name="Pangilinan J."/>
            <person name="Park H.-J."/>
            <person name="Ramirez L."/>
            <person name="Alfaro M."/>
            <person name="Sun H."/>
            <person name="Tritt A."/>
            <person name="Yoshinaga Y."/>
            <person name="Zwiers L.-H."/>
            <person name="Turgeon B.G."/>
            <person name="Goodwin S.B."/>
            <person name="Spatafora J.W."/>
            <person name="Crous P.W."/>
            <person name="Grigoriev I.V."/>
        </authorList>
    </citation>
    <scope>NUCLEOTIDE SEQUENCE</scope>
    <source>
        <strain evidence="8">CBS 342.82</strain>
    </source>
</reference>
<dbReference type="CDD" id="cd11060">
    <property type="entry name" value="CYP57A1-like"/>
    <property type="match status" value="1"/>
</dbReference>